<dbReference type="PANTHER" id="PTHR42060">
    <property type="entry name" value="NHL REPEAT-CONTAINING PROTEIN-RELATED"/>
    <property type="match status" value="1"/>
</dbReference>
<gene>
    <name evidence="1" type="ORF">QBC34DRAFT_443427</name>
</gene>
<evidence type="ECO:0000313" key="2">
    <source>
        <dbReference type="Proteomes" id="UP001321760"/>
    </source>
</evidence>
<dbReference type="InterPro" id="IPR011042">
    <property type="entry name" value="6-blade_b-propeller_TolB-like"/>
</dbReference>
<dbReference type="SUPFAM" id="SSF63829">
    <property type="entry name" value="Calcium-dependent phosphotriesterase"/>
    <property type="match status" value="1"/>
</dbReference>
<dbReference type="InterPro" id="IPR052998">
    <property type="entry name" value="Hetero-Diels-Alderase-like"/>
</dbReference>
<comment type="caution">
    <text evidence="1">The sequence shown here is derived from an EMBL/GenBank/DDBJ whole genome shotgun (WGS) entry which is preliminary data.</text>
</comment>
<dbReference type="AlphaFoldDB" id="A0AAV9G500"/>
<evidence type="ECO:0008006" key="3">
    <source>
        <dbReference type="Google" id="ProtNLM"/>
    </source>
</evidence>
<dbReference type="Gene3D" id="2.120.10.30">
    <property type="entry name" value="TolB, C-terminal domain"/>
    <property type="match status" value="1"/>
</dbReference>
<sequence length="333" mass="35082">MRPHAPILILANTATALINPPTQILPHRIIYEFPKPSWIENIAIRPSSALLLILLSSPTLQTIPNPTSPQPVALPVYTFPNATGQTGIAPLTPNCDAYIVLAGNPSLTGSFSAYTITFPPNSHPPNTTSPPTITLIAPLPAVALPNGITPTPHGRAALIADSLLGLIWRLDLVSGEYHTALQTPETAAPPGSPPKTIAVNGVKIHKGYLYFSNSVTVSIYRIPINTEGYPLPNARVETVAKLDAKFLDDFVVGEGGVVYVATNLGNTVVAVDVESGSSVVVLEVYGPTAVALGRGERDREVLYVVTDGGLMGSREELPEGGRVVAVEVGGVEF</sequence>
<reference evidence="1" key="1">
    <citation type="journal article" date="2023" name="Mol. Phylogenet. Evol.">
        <title>Genome-scale phylogeny and comparative genomics of the fungal order Sordariales.</title>
        <authorList>
            <person name="Hensen N."/>
            <person name="Bonometti L."/>
            <person name="Westerberg I."/>
            <person name="Brannstrom I.O."/>
            <person name="Guillou S."/>
            <person name="Cros-Aarteil S."/>
            <person name="Calhoun S."/>
            <person name="Haridas S."/>
            <person name="Kuo A."/>
            <person name="Mondo S."/>
            <person name="Pangilinan J."/>
            <person name="Riley R."/>
            <person name="LaButti K."/>
            <person name="Andreopoulos B."/>
            <person name="Lipzen A."/>
            <person name="Chen C."/>
            <person name="Yan M."/>
            <person name="Daum C."/>
            <person name="Ng V."/>
            <person name="Clum A."/>
            <person name="Steindorff A."/>
            <person name="Ohm R.A."/>
            <person name="Martin F."/>
            <person name="Silar P."/>
            <person name="Natvig D.O."/>
            <person name="Lalanne C."/>
            <person name="Gautier V."/>
            <person name="Ament-Velasquez S.L."/>
            <person name="Kruys A."/>
            <person name="Hutchinson M.I."/>
            <person name="Powell A.J."/>
            <person name="Barry K."/>
            <person name="Miller A.N."/>
            <person name="Grigoriev I.V."/>
            <person name="Debuchy R."/>
            <person name="Gladieux P."/>
            <person name="Hiltunen Thoren M."/>
            <person name="Johannesson H."/>
        </authorList>
    </citation>
    <scope>NUCLEOTIDE SEQUENCE</scope>
    <source>
        <strain evidence="1">PSN243</strain>
    </source>
</reference>
<dbReference type="Proteomes" id="UP001321760">
    <property type="component" value="Unassembled WGS sequence"/>
</dbReference>
<protein>
    <recommendedName>
        <fullName evidence="3">SMP-30/Gluconolactonase/LRE-like region domain-containing protein</fullName>
    </recommendedName>
</protein>
<proteinExistence type="predicted"/>
<evidence type="ECO:0000313" key="1">
    <source>
        <dbReference type="EMBL" id="KAK4443380.1"/>
    </source>
</evidence>
<accession>A0AAV9G500</accession>
<dbReference type="EMBL" id="MU865994">
    <property type="protein sequence ID" value="KAK4443380.1"/>
    <property type="molecule type" value="Genomic_DNA"/>
</dbReference>
<reference evidence="1" key="2">
    <citation type="submission" date="2023-05" db="EMBL/GenBank/DDBJ databases">
        <authorList>
            <consortium name="Lawrence Berkeley National Laboratory"/>
            <person name="Steindorff A."/>
            <person name="Hensen N."/>
            <person name="Bonometti L."/>
            <person name="Westerberg I."/>
            <person name="Brannstrom I.O."/>
            <person name="Guillou S."/>
            <person name="Cros-Aarteil S."/>
            <person name="Calhoun S."/>
            <person name="Haridas S."/>
            <person name="Kuo A."/>
            <person name="Mondo S."/>
            <person name="Pangilinan J."/>
            <person name="Riley R."/>
            <person name="Labutti K."/>
            <person name="Andreopoulos B."/>
            <person name="Lipzen A."/>
            <person name="Chen C."/>
            <person name="Yanf M."/>
            <person name="Daum C."/>
            <person name="Ng V."/>
            <person name="Clum A."/>
            <person name="Ohm R."/>
            <person name="Martin F."/>
            <person name="Silar P."/>
            <person name="Natvig D."/>
            <person name="Lalanne C."/>
            <person name="Gautier V."/>
            <person name="Ament-Velasquez S.L."/>
            <person name="Kruys A."/>
            <person name="Hutchinson M.I."/>
            <person name="Powell A.J."/>
            <person name="Barry K."/>
            <person name="Miller A.N."/>
            <person name="Grigoriev I.V."/>
            <person name="Debuchy R."/>
            <person name="Gladieux P."/>
            <person name="Thoren M.H."/>
            <person name="Johannesson H."/>
        </authorList>
    </citation>
    <scope>NUCLEOTIDE SEQUENCE</scope>
    <source>
        <strain evidence="1">PSN243</strain>
    </source>
</reference>
<name>A0AAV9G500_9PEZI</name>
<keyword evidence="2" id="KW-1185">Reference proteome</keyword>
<organism evidence="1 2">
    <name type="scientific">Podospora aff. communis PSN243</name>
    <dbReference type="NCBI Taxonomy" id="3040156"/>
    <lineage>
        <taxon>Eukaryota</taxon>
        <taxon>Fungi</taxon>
        <taxon>Dikarya</taxon>
        <taxon>Ascomycota</taxon>
        <taxon>Pezizomycotina</taxon>
        <taxon>Sordariomycetes</taxon>
        <taxon>Sordariomycetidae</taxon>
        <taxon>Sordariales</taxon>
        <taxon>Podosporaceae</taxon>
        <taxon>Podospora</taxon>
    </lineage>
</organism>
<dbReference type="PANTHER" id="PTHR42060:SF1">
    <property type="entry name" value="NHL REPEAT-CONTAINING PROTEIN"/>
    <property type="match status" value="1"/>
</dbReference>